<keyword evidence="3" id="KW-1185">Reference proteome</keyword>
<dbReference type="EMBL" id="KV407457">
    <property type="protein sequence ID" value="KZF23392.1"/>
    <property type="molecule type" value="Genomic_DNA"/>
</dbReference>
<accession>A0A165HEJ6</accession>
<reference evidence="2 3" key="1">
    <citation type="journal article" date="2016" name="Fungal Biol.">
        <title>The genome of Xylona heveae provides a window into fungal endophytism.</title>
        <authorList>
            <person name="Gazis R."/>
            <person name="Kuo A."/>
            <person name="Riley R."/>
            <person name="LaButti K."/>
            <person name="Lipzen A."/>
            <person name="Lin J."/>
            <person name="Amirebrahimi M."/>
            <person name="Hesse C.N."/>
            <person name="Spatafora J.W."/>
            <person name="Henrissat B."/>
            <person name="Hainaut M."/>
            <person name="Grigoriev I.V."/>
            <person name="Hibbett D.S."/>
        </authorList>
    </citation>
    <scope>NUCLEOTIDE SEQUENCE [LARGE SCALE GENOMIC DNA]</scope>
    <source>
        <strain evidence="2 3">TC161</strain>
    </source>
</reference>
<dbReference type="STRING" id="1328760.A0A165HEJ6"/>
<gene>
    <name evidence="2" type="ORF">L228DRAFT_246161</name>
</gene>
<dbReference type="GeneID" id="28897479"/>
<protein>
    <submittedName>
        <fullName evidence="2">BSP-domain-containing protein</fullName>
    </submittedName>
</protein>
<organism evidence="2 3">
    <name type="scientific">Xylona heveae (strain CBS 132557 / TC161)</name>
    <dbReference type="NCBI Taxonomy" id="1328760"/>
    <lineage>
        <taxon>Eukaryota</taxon>
        <taxon>Fungi</taxon>
        <taxon>Dikarya</taxon>
        <taxon>Ascomycota</taxon>
        <taxon>Pezizomycotina</taxon>
        <taxon>Xylonomycetes</taxon>
        <taxon>Xylonales</taxon>
        <taxon>Xylonaceae</taxon>
        <taxon>Xylona</taxon>
    </lineage>
</organism>
<dbReference type="OMA" id="DAGYQHT"/>
<dbReference type="AlphaFoldDB" id="A0A165HEJ6"/>
<dbReference type="InParanoid" id="A0A165HEJ6"/>
<evidence type="ECO:0000313" key="2">
    <source>
        <dbReference type="EMBL" id="KZF23392.1"/>
    </source>
</evidence>
<name>A0A165HEJ6_XYLHT</name>
<feature type="region of interest" description="Disordered" evidence="1">
    <location>
        <begin position="1"/>
        <end position="36"/>
    </location>
</feature>
<feature type="compositionally biased region" description="Low complexity" evidence="1">
    <location>
        <begin position="254"/>
        <end position="275"/>
    </location>
</feature>
<dbReference type="PANTHER" id="PTHR33321:SF12">
    <property type="entry name" value="PLANT BASIC SECRETORY PROTEIN (BSP) FAMILY PROTEIN"/>
    <property type="match status" value="1"/>
</dbReference>
<dbReference type="PANTHER" id="PTHR33321">
    <property type="match status" value="1"/>
</dbReference>
<dbReference type="RefSeq" id="XP_018188947.1">
    <property type="nucleotide sequence ID" value="XM_018332342.1"/>
</dbReference>
<feature type="region of interest" description="Disordered" evidence="1">
    <location>
        <begin position="249"/>
        <end position="290"/>
    </location>
</feature>
<evidence type="ECO:0000256" key="1">
    <source>
        <dbReference type="SAM" id="MobiDB-lite"/>
    </source>
</evidence>
<dbReference type="InterPro" id="IPR007541">
    <property type="entry name" value="Uncharacterised_BSP"/>
</dbReference>
<dbReference type="OrthoDB" id="891726at2759"/>
<sequence>MSTASSTSQPTPSPLPLRLDSAQKSSETLPLRPKKKSSFRSAKLRLQIEDLSSIGSQVFLSAVNAATVLEDAVRGVQELLYTPDSEIPGTRSITLILRSMPGVAYTTGSSLDNDHKEIHFSTDYIQHIAKDRCREEILGVIRHEVVHCWQWNGHGSAPGGLVEGIADWVRLRSGFVPPHWSRGSSDRWDAGYQHTGYFLDYLEDVYGEGSVMVINGWLYDHRYGEEMWKTLFKKPVEKLWDDYCKSLGKKPVNSQSVSSSDSHVLQRSCDESTSSDTDEIPTPEPGSPSQ</sequence>
<proteinExistence type="predicted"/>
<evidence type="ECO:0000313" key="3">
    <source>
        <dbReference type="Proteomes" id="UP000076632"/>
    </source>
</evidence>
<feature type="compositionally biased region" description="Low complexity" evidence="1">
    <location>
        <begin position="1"/>
        <end position="10"/>
    </location>
</feature>
<dbReference type="Pfam" id="PF04450">
    <property type="entry name" value="BSP"/>
    <property type="match status" value="1"/>
</dbReference>
<dbReference type="Proteomes" id="UP000076632">
    <property type="component" value="Unassembled WGS sequence"/>
</dbReference>